<reference evidence="2 3" key="1">
    <citation type="submission" date="2020-01" db="EMBL/GenBank/DDBJ databases">
        <title>Bacteria diversity of Porities sp.</title>
        <authorList>
            <person name="Wang G."/>
        </authorList>
    </citation>
    <scope>NUCLEOTIDE SEQUENCE [LARGE SCALE GENOMIC DNA]</scope>
    <source>
        <strain evidence="2 3">R33</strain>
    </source>
</reference>
<organism evidence="2 3">
    <name type="scientific">Poritiphilus flavus</name>
    <dbReference type="NCBI Taxonomy" id="2697053"/>
    <lineage>
        <taxon>Bacteria</taxon>
        <taxon>Pseudomonadati</taxon>
        <taxon>Bacteroidota</taxon>
        <taxon>Flavobacteriia</taxon>
        <taxon>Flavobacteriales</taxon>
        <taxon>Flavobacteriaceae</taxon>
        <taxon>Poritiphilus</taxon>
    </lineage>
</organism>
<sequence length="198" mass="21796">MKSTITLTANWQDIKGRSMFTLCILMLCGSGLYSQDQGTANAMDLGKVVPQFNQIYVSGVAKVFFKQGSGPEITEKLEGNTVPELIKEVKNGVLRVYTKGPARGETVEVYVSNPELKKVEVWDRGEFYNTDTLKAEVLEVEVNELGAAFMVVDTQEVLITMNGGDLDIGGITRKQQVTKTPESDRGTLKDAKLIIVEK</sequence>
<dbReference type="RefSeq" id="WP_161434631.1">
    <property type="nucleotide sequence ID" value="NZ_WXYO01000002.1"/>
</dbReference>
<proteinExistence type="predicted"/>
<gene>
    <name evidence="2" type="ORF">GTQ38_06355</name>
</gene>
<protein>
    <recommendedName>
        <fullName evidence="1">Putative auto-transporter adhesin head GIN domain-containing protein</fullName>
    </recommendedName>
</protein>
<feature type="domain" description="Putative auto-transporter adhesin head GIN" evidence="1">
    <location>
        <begin position="51"/>
        <end position="179"/>
    </location>
</feature>
<dbReference type="Pfam" id="PF10988">
    <property type="entry name" value="DUF2807"/>
    <property type="match status" value="1"/>
</dbReference>
<comment type="caution">
    <text evidence="2">The sequence shown here is derived from an EMBL/GenBank/DDBJ whole genome shotgun (WGS) entry which is preliminary data.</text>
</comment>
<evidence type="ECO:0000313" key="3">
    <source>
        <dbReference type="Proteomes" id="UP000475249"/>
    </source>
</evidence>
<accession>A0A6L9EA20</accession>
<name>A0A6L9EA20_9FLAO</name>
<dbReference type="AlphaFoldDB" id="A0A6L9EA20"/>
<keyword evidence="3" id="KW-1185">Reference proteome</keyword>
<dbReference type="InterPro" id="IPR021255">
    <property type="entry name" value="DUF2807"/>
</dbReference>
<dbReference type="Gene3D" id="2.160.20.120">
    <property type="match status" value="1"/>
</dbReference>
<dbReference type="Proteomes" id="UP000475249">
    <property type="component" value="Unassembled WGS sequence"/>
</dbReference>
<dbReference type="EMBL" id="WXYO01000002">
    <property type="protein sequence ID" value="NAS11615.1"/>
    <property type="molecule type" value="Genomic_DNA"/>
</dbReference>
<evidence type="ECO:0000259" key="1">
    <source>
        <dbReference type="Pfam" id="PF10988"/>
    </source>
</evidence>
<evidence type="ECO:0000313" key="2">
    <source>
        <dbReference type="EMBL" id="NAS11615.1"/>
    </source>
</evidence>